<reference evidence="1" key="1">
    <citation type="submission" date="2022-10" db="EMBL/GenBank/DDBJ databases">
        <title>The complete genomes of actinobacterial strains from the NBC collection.</title>
        <authorList>
            <person name="Joergensen T.S."/>
            <person name="Alvarez Arevalo M."/>
            <person name="Sterndorff E.B."/>
            <person name="Faurdal D."/>
            <person name="Vuksanovic O."/>
            <person name="Mourched A.-S."/>
            <person name="Charusanti P."/>
            <person name="Shaw S."/>
            <person name="Blin K."/>
            <person name="Weber T."/>
        </authorList>
    </citation>
    <scope>NUCLEOTIDE SEQUENCE</scope>
    <source>
        <strain evidence="1">NBC_00093</strain>
    </source>
</reference>
<evidence type="ECO:0000313" key="1">
    <source>
        <dbReference type="EMBL" id="WTT20594.1"/>
    </source>
</evidence>
<gene>
    <name evidence="1" type="ORF">OHA22_36250</name>
</gene>
<proteinExistence type="predicted"/>
<sequence length="156" mass="17402">MNQTKYTKEEKLAYLELASEIGHNRARRELGYPNSWNTGNRWATELGVDVSLDALKSRAAAHRDWYGDVEHMEALQSLIDRSLEVVEEKPDITADELNKLSSALTKAIDKQRVIQGKTTNRTTTEEASSDGFDFSGLMRALESNDQTPAGQSDRGA</sequence>
<accession>A0AAU2A7A6</accession>
<dbReference type="EMBL" id="CP108222">
    <property type="protein sequence ID" value="WTT20594.1"/>
    <property type="molecule type" value="Genomic_DNA"/>
</dbReference>
<protein>
    <recommendedName>
        <fullName evidence="2">Terminase small subunit</fullName>
    </recommendedName>
</protein>
<name>A0AAU2A7A6_9ACTN</name>
<evidence type="ECO:0008006" key="2">
    <source>
        <dbReference type="Google" id="ProtNLM"/>
    </source>
</evidence>
<dbReference type="AlphaFoldDB" id="A0AAU2A7A6"/>
<organism evidence="1">
    <name type="scientific">Streptomyces sp. NBC_00093</name>
    <dbReference type="NCBI Taxonomy" id="2975649"/>
    <lineage>
        <taxon>Bacteria</taxon>
        <taxon>Bacillati</taxon>
        <taxon>Actinomycetota</taxon>
        <taxon>Actinomycetes</taxon>
        <taxon>Kitasatosporales</taxon>
        <taxon>Streptomycetaceae</taxon>
        <taxon>Streptomyces</taxon>
    </lineage>
</organism>